<gene>
    <name evidence="1" type="ORF">AWM72_05570</name>
    <name evidence="2" type="ORF">CYJ28_04805</name>
</gene>
<dbReference type="Proteomes" id="UP000069912">
    <property type="component" value="Chromosome"/>
</dbReference>
<reference evidence="1 3" key="1">
    <citation type="journal article" date="2016" name="Genome Announc.">
        <title>Complete Genome Sequences of Aerococcus christensenii CCUG 28831T, Aerococcus sanguinicola CCUG 43001T, Aerococcus urinae CCUG 36881T, Aerococcus urinaeequi CCUG 28094T, Aerococcus urinaehominis CCUG 42038 BT, and Aerococcus viridans CCUG 4311T.</title>
        <authorList>
            <person name="Carkaci D."/>
            <person name="Dargis R."/>
            <person name="Nielsen X.C."/>
            <person name="Skovgaard O."/>
            <person name="Fuursted K."/>
            <person name="Christensen J.J."/>
        </authorList>
    </citation>
    <scope>NUCLEOTIDE SEQUENCE [LARGE SCALE GENOMIC DNA]</scope>
    <source>
        <strain evidence="1 3">CCUG43001</strain>
    </source>
</reference>
<evidence type="ECO:0000313" key="3">
    <source>
        <dbReference type="Proteomes" id="UP000069912"/>
    </source>
</evidence>
<dbReference type="EMBL" id="PKGY01000002">
    <property type="protein sequence ID" value="PKZ22438.1"/>
    <property type="molecule type" value="Genomic_DNA"/>
</dbReference>
<reference evidence="2 4" key="3">
    <citation type="submission" date="2017-12" db="EMBL/GenBank/DDBJ databases">
        <title>Phylogenetic diversity of female urinary microbiome.</title>
        <authorList>
            <person name="Thomas-White K."/>
            <person name="Wolfe A.J."/>
        </authorList>
    </citation>
    <scope>NUCLEOTIDE SEQUENCE [LARGE SCALE GENOMIC DNA]</scope>
    <source>
        <strain evidence="2 4">UMB0139</strain>
    </source>
</reference>
<dbReference type="OrthoDB" id="2303665at2"/>
<protein>
    <submittedName>
        <fullName evidence="1">Uncharacterized protein</fullName>
    </submittedName>
</protein>
<dbReference type="Proteomes" id="UP000234239">
    <property type="component" value="Unassembled WGS sequence"/>
</dbReference>
<dbReference type="RefSeq" id="WP_067974537.1">
    <property type="nucleotide sequence ID" value="NZ_CAJHKM010000001.1"/>
</dbReference>
<sequence>MPTIYKSTYELDPSIGSLFIEFTNNTSGEFGEYEIPEDTPCMIQRLIGDSGEDNWIEIINPEEFLTNPFFDDFTVNQYNIKQLIKASKID</sequence>
<keyword evidence="3" id="KW-1185">Reference proteome</keyword>
<dbReference type="AlphaFoldDB" id="A0A0X8FBH1"/>
<name>A0A0X8FBH1_9LACT</name>
<dbReference type="GeneID" id="92903534"/>
<evidence type="ECO:0000313" key="1">
    <source>
        <dbReference type="EMBL" id="AMB94262.1"/>
    </source>
</evidence>
<evidence type="ECO:0000313" key="4">
    <source>
        <dbReference type="Proteomes" id="UP000234239"/>
    </source>
</evidence>
<evidence type="ECO:0000313" key="2">
    <source>
        <dbReference type="EMBL" id="PKZ22438.1"/>
    </source>
</evidence>
<accession>A0A0X8FBH1</accession>
<dbReference type="EMBL" id="CP014160">
    <property type="protein sequence ID" value="AMB94262.1"/>
    <property type="molecule type" value="Genomic_DNA"/>
</dbReference>
<organism evidence="1 3">
    <name type="scientific">Aerococcus sanguinicola</name>
    <dbReference type="NCBI Taxonomy" id="119206"/>
    <lineage>
        <taxon>Bacteria</taxon>
        <taxon>Bacillati</taxon>
        <taxon>Bacillota</taxon>
        <taxon>Bacilli</taxon>
        <taxon>Lactobacillales</taxon>
        <taxon>Aerococcaceae</taxon>
        <taxon>Aerococcus</taxon>
    </lineage>
</organism>
<dbReference type="KEGG" id="asan:AWM72_05570"/>
<reference evidence="3" key="2">
    <citation type="submission" date="2016-01" db="EMBL/GenBank/DDBJ databases">
        <title>Six Aerococcus type strain genome sequencing and assembly using PacBio and Illumina Hiseq.</title>
        <authorList>
            <person name="Carkaci D."/>
            <person name="Dargis R."/>
            <person name="Nielsen X.C."/>
            <person name="Skovgaard O."/>
            <person name="Fuursted K."/>
            <person name="Christensen J.J."/>
        </authorList>
    </citation>
    <scope>NUCLEOTIDE SEQUENCE [LARGE SCALE GENOMIC DNA]</scope>
    <source>
        <strain evidence="3">CCUG43001</strain>
    </source>
</reference>
<proteinExistence type="predicted"/>